<dbReference type="InterPro" id="IPR036291">
    <property type="entry name" value="NAD(P)-bd_dom_sf"/>
</dbReference>
<dbReference type="InterPro" id="IPR003462">
    <property type="entry name" value="ODC_Mu_crystall"/>
</dbReference>
<dbReference type="PANTHER" id="PTHR13812:SF19">
    <property type="entry name" value="KETIMINE REDUCTASE MU-CRYSTALLIN"/>
    <property type="match status" value="1"/>
</dbReference>
<dbReference type="Pfam" id="PF02423">
    <property type="entry name" value="OCD_Mu_crystall"/>
    <property type="match status" value="1"/>
</dbReference>
<dbReference type="AlphaFoldDB" id="A0A172YAS2"/>
<accession>A0A172YAS2</accession>
<evidence type="ECO:0000313" key="2">
    <source>
        <dbReference type="Proteomes" id="UP000077875"/>
    </source>
</evidence>
<protein>
    <recommendedName>
        <fullName evidence="3">Ornithine cyclodeaminase</fullName>
    </recommendedName>
</protein>
<dbReference type="Gene3D" id="3.40.50.720">
    <property type="entry name" value="NAD(P)-binding Rossmann-like Domain"/>
    <property type="match status" value="1"/>
</dbReference>
<reference evidence="1 2" key="1">
    <citation type="submission" date="2016-04" db="EMBL/GenBank/DDBJ databases">
        <title>Complete Genome Sequence of Halotalea alkalilenta IHB B 13600.</title>
        <authorList>
            <person name="Swarnkar M.K."/>
            <person name="Sharma A."/>
            <person name="Kaushal K."/>
            <person name="Soni R."/>
            <person name="Rana S."/>
            <person name="Singh A.K."/>
            <person name="Gulati A."/>
        </authorList>
    </citation>
    <scope>NUCLEOTIDE SEQUENCE [LARGE SCALE GENOMIC DNA]</scope>
    <source>
        <strain evidence="1 2">IHB B 13600</strain>
    </source>
</reference>
<dbReference type="Gene3D" id="3.30.1780.10">
    <property type="entry name" value="ornithine cyclodeaminase, domain 1"/>
    <property type="match status" value="1"/>
</dbReference>
<evidence type="ECO:0000313" key="1">
    <source>
        <dbReference type="EMBL" id="ANF56320.1"/>
    </source>
</evidence>
<dbReference type="STRING" id="376489.A5892_01615"/>
<dbReference type="PANTHER" id="PTHR13812">
    <property type="entry name" value="KETIMINE REDUCTASE MU-CRYSTALLIN"/>
    <property type="match status" value="1"/>
</dbReference>
<dbReference type="KEGG" id="haa:A5892_01615"/>
<proteinExistence type="predicted"/>
<dbReference type="GO" id="GO:0005737">
    <property type="term" value="C:cytoplasm"/>
    <property type="evidence" value="ECO:0007669"/>
    <property type="project" value="TreeGrafter"/>
</dbReference>
<name>A0A172YAS2_9GAMM</name>
<sequence>MTTLGVRCLDRAQVTSLGGGDFDAAMADIVDVLALFEAGQARMSPECVLPLATDDRPGYAYGLPAWVGGRFDAVGLKWSLHLPPQGVGQPSSYSTTLVNHLDGRPRGLVESGLLTAVRTAAVSALALEYAAPGPLTRVTVLGAGFQARTHLSMLAGRFPGIERVTIWNRTPSALAWATQRAWPFELVVAASLEEACKGVDALLCCTNAERPLVGEDAVAADRLVLQIGRNEVSFAAIERFDAVLVDLWGEFRLTSAKSLFQMHRAGRFEPARLAATLADLVAGRWRPVPGSSVYFSSFGLNLFDIALAARLLEAAERLEVGSWQALLTLPGESP</sequence>
<gene>
    <name evidence="1" type="ORF">A5892_01615</name>
</gene>
<keyword evidence="2" id="KW-1185">Reference proteome</keyword>
<organism evidence="1 2">
    <name type="scientific">Halotalea alkalilenta</name>
    <dbReference type="NCBI Taxonomy" id="376489"/>
    <lineage>
        <taxon>Bacteria</taxon>
        <taxon>Pseudomonadati</taxon>
        <taxon>Pseudomonadota</taxon>
        <taxon>Gammaproteobacteria</taxon>
        <taxon>Oceanospirillales</taxon>
        <taxon>Halomonadaceae</taxon>
        <taxon>Halotalea</taxon>
    </lineage>
</organism>
<dbReference type="EMBL" id="CP015243">
    <property type="protein sequence ID" value="ANF56320.1"/>
    <property type="molecule type" value="Genomic_DNA"/>
</dbReference>
<evidence type="ECO:0008006" key="3">
    <source>
        <dbReference type="Google" id="ProtNLM"/>
    </source>
</evidence>
<dbReference type="PIRSF" id="PIRSF001439">
    <property type="entry name" value="CryM"/>
    <property type="match status" value="1"/>
</dbReference>
<dbReference type="SUPFAM" id="SSF51735">
    <property type="entry name" value="NAD(P)-binding Rossmann-fold domains"/>
    <property type="match status" value="1"/>
</dbReference>
<dbReference type="InterPro" id="IPR023401">
    <property type="entry name" value="ODC_N"/>
</dbReference>
<dbReference type="Proteomes" id="UP000077875">
    <property type="component" value="Chromosome"/>
</dbReference>
<dbReference type="RefSeq" id="WP_064121305.1">
    <property type="nucleotide sequence ID" value="NZ_CP015243.1"/>
</dbReference>